<dbReference type="SUPFAM" id="SSF103473">
    <property type="entry name" value="MFS general substrate transporter"/>
    <property type="match status" value="1"/>
</dbReference>
<dbReference type="Pfam" id="PF01733">
    <property type="entry name" value="Nucleoside_tran"/>
    <property type="match status" value="1"/>
</dbReference>
<dbReference type="eggNOG" id="KOG1479">
    <property type="taxonomic scope" value="Eukaryota"/>
</dbReference>
<comment type="similarity">
    <text evidence="2">Belongs to the SLC29A/ENT transporter (TC 2.A.57) family.</text>
</comment>
<feature type="transmembrane region" description="Helical" evidence="7">
    <location>
        <begin position="138"/>
        <end position="161"/>
    </location>
</feature>
<dbReference type="GO" id="GO:0034257">
    <property type="term" value="F:nicotinamide riboside transmembrane transporter activity"/>
    <property type="evidence" value="ECO:0007669"/>
    <property type="project" value="TreeGrafter"/>
</dbReference>
<dbReference type="PIRSF" id="PIRSF016379">
    <property type="entry name" value="ENT"/>
    <property type="match status" value="1"/>
</dbReference>
<evidence type="ECO:0000256" key="7">
    <source>
        <dbReference type="SAM" id="Phobius"/>
    </source>
</evidence>
<evidence type="ECO:0000313" key="8">
    <source>
        <dbReference type="EMBL" id="CCE81924.1"/>
    </source>
</evidence>
<dbReference type="InterPro" id="IPR002259">
    <property type="entry name" value="Eqnu_transpt"/>
</dbReference>
<feature type="transmembrane region" description="Helical" evidence="7">
    <location>
        <begin position="68"/>
        <end position="92"/>
    </location>
</feature>
<evidence type="ECO:0000256" key="1">
    <source>
        <dbReference type="ARBA" id="ARBA00004141"/>
    </source>
</evidence>
<feature type="transmembrane region" description="Helical" evidence="7">
    <location>
        <begin position="201"/>
        <end position="226"/>
    </location>
</feature>
<protein>
    <submittedName>
        <fullName evidence="8">Piso0_002604 protein</fullName>
    </submittedName>
</protein>
<feature type="transmembrane region" description="Helical" evidence="7">
    <location>
        <begin position="246"/>
        <end position="266"/>
    </location>
</feature>
<dbReference type="AlphaFoldDB" id="G8YFH5"/>
<dbReference type="OrthoDB" id="46396at2759"/>
<evidence type="ECO:0000256" key="5">
    <source>
        <dbReference type="ARBA" id="ARBA00022989"/>
    </source>
</evidence>
<dbReference type="OMA" id="GSPWTTK"/>
<organism evidence="8 9">
    <name type="scientific">Pichia sorbitophila (strain ATCC MYA-4447 / BCRC 22081 / CBS 7064 / NBRC 10061 / NRRL Y-12695)</name>
    <name type="common">Hybrid yeast</name>
    <dbReference type="NCBI Taxonomy" id="559304"/>
    <lineage>
        <taxon>Eukaryota</taxon>
        <taxon>Fungi</taxon>
        <taxon>Dikarya</taxon>
        <taxon>Ascomycota</taxon>
        <taxon>Saccharomycotina</taxon>
        <taxon>Pichiomycetes</taxon>
        <taxon>Debaryomycetaceae</taxon>
        <taxon>Millerozyma</taxon>
    </lineage>
</organism>
<name>G8YFH5_PICSO</name>
<dbReference type="GO" id="GO:0005886">
    <property type="term" value="C:plasma membrane"/>
    <property type="evidence" value="ECO:0007669"/>
    <property type="project" value="TreeGrafter"/>
</dbReference>
<dbReference type="HOGENOM" id="CLU_021611_3_0_1"/>
<sequence length="485" mass="54461">MYDWGTFRVLVYYIFINYNVIIGFNTNSMNDRGTEGERASETTPYSGNDKALFQIGESVVIRQSSITYVTFVSIGITLLWPWNCFLSATVYYDERFSNSPHLAKIYSSSMMAIFTVTSLVYNYYLSKIQEGVDYRNRLVKGFIITFFTFLIMAFSCVMKFFVKMNDVVYFTGLMFMVVVSSISTSLSQNGAMATANLHGSLYANGVVVGQGIAGVLPALSLIISILLAGEKTTAHANSNKKDYSVFIYYTTACLVSAISLVLVRFLRSKSPSENHYYPLGDSESIERNEASESVFAEERQVSFVGYDVLWSKLKFIVMSIFGAFSVSLVFPVFASKVESVHTNSSNIFFEKRMFVPVVFLMWNLGDLVGRVLCGVARSKFLIEDKQKLIKYTIYRIIFIFLLLTCNWNSRDGVNAALIKSDTWYILVQFLFGLTNGHLCASSFMIVGDNCDTDDEKEAASGFTTVFLSLGLVAGSIVSFFFTFFL</sequence>
<dbReference type="STRING" id="559304.G8YFH5"/>
<feature type="transmembrane region" description="Helical" evidence="7">
    <location>
        <begin position="393"/>
        <end position="410"/>
    </location>
</feature>
<keyword evidence="3" id="KW-0813">Transport</keyword>
<keyword evidence="6 7" id="KW-0472">Membrane</keyword>
<evidence type="ECO:0000256" key="2">
    <source>
        <dbReference type="ARBA" id="ARBA00007965"/>
    </source>
</evidence>
<feature type="transmembrane region" description="Helical" evidence="7">
    <location>
        <begin position="167"/>
        <end position="189"/>
    </location>
</feature>
<evidence type="ECO:0000256" key="3">
    <source>
        <dbReference type="ARBA" id="ARBA00022448"/>
    </source>
</evidence>
<gene>
    <name evidence="8" type="primary">Piso0_002604</name>
    <name evidence="8" type="ORF">GNLVRS01_PISO0I13802g</name>
</gene>
<comment type="subcellular location">
    <subcellularLocation>
        <location evidence="1">Membrane</location>
        <topology evidence="1">Multi-pass membrane protein</topology>
    </subcellularLocation>
</comment>
<evidence type="ECO:0000256" key="6">
    <source>
        <dbReference type="ARBA" id="ARBA00023136"/>
    </source>
</evidence>
<dbReference type="PRINTS" id="PR01130">
    <property type="entry name" value="DERENTRNSPRT"/>
</dbReference>
<keyword evidence="9" id="KW-1185">Reference proteome</keyword>
<accession>G8YFH5</accession>
<dbReference type="Proteomes" id="UP000005222">
    <property type="component" value="Chromosome I"/>
</dbReference>
<dbReference type="PANTHER" id="PTHR10332:SF88">
    <property type="entry name" value="EQUILIBRATIVE NUCLEOSIDE TRANSPORTER 1, ISOFORM A"/>
    <property type="match status" value="1"/>
</dbReference>
<evidence type="ECO:0000256" key="4">
    <source>
        <dbReference type="ARBA" id="ARBA00022692"/>
    </source>
</evidence>
<feature type="transmembrane region" description="Helical" evidence="7">
    <location>
        <begin position="422"/>
        <end position="446"/>
    </location>
</feature>
<dbReference type="GO" id="GO:0000329">
    <property type="term" value="C:fungal-type vacuole membrane"/>
    <property type="evidence" value="ECO:0007669"/>
    <property type="project" value="TreeGrafter"/>
</dbReference>
<dbReference type="EMBL" id="FO082051">
    <property type="protein sequence ID" value="CCE81924.1"/>
    <property type="molecule type" value="Genomic_DNA"/>
</dbReference>
<feature type="transmembrane region" description="Helical" evidence="7">
    <location>
        <begin position="6"/>
        <end position="24"/>
    </location>
</feature>
<reference evidence="8 9" key="1">
    <citation type="journal article" date="2012" name="G3 (Bethesda)">
        <title>Pichia sorbitophila, an interspecies yeast hybrid reveals early steps of genome resolution following polyploidization.</title>
        <authorList>
            <person name="Leh Louis V."/>
            <person name="Despons L."/>
            <person name="Friedrich A."/>
            <person name="Martin T."/>
            <person name="Durrens P."/>
            <person name="Casaregola S."/>
            <person name="Neuveglise C."/>
            <person name="Fairhead C."/>
            <person name="Marck C."/>
            <person name="Cruz J.A."/>
            <person name="Straub M.L."/>
            <person name="Kugler V."/>
            <person name="Sacerdot C."/>
            <person name="Uzunov Z."/>
            <person name="Thierry A."/>
            <person name="Weiss S."/>
            <person name="Bleykasten C."/>
            <person name="De Montigny J."/>
            <person name="Jacques N."/>
            <person name="Jung P."/>
            <person name="Lemaire M."/>
            <person name="Mallet S."/>
            <person name="Morel G."/>
            <person name="Richard G.F."/>
            <person name="Sarkar A."/>
            <person name="Savel G."/>
            <person name="Schacherer J."/>
            <person name="Seret M.L."/>
            <person name="Talla E."/>
            <person name="Samson G."/>
            <person name="Jubin C."/>
            <person name="Poulain J."/>
            <person name="Vacherie B."/>
            <person name="Barbe V."/>
            <person name="Pelletier E."/>
            <person name="Sherman D.J."/>
            <person name="Westhof E."/>
            <person name="Weissenbach J."/>
            <person name="Baret P.V."/>
            <person name="Wincker P."/>
            <person name="Gaillardin C."/>
            <person name="Dujon B."/>
            <person name="Souciet J.L."/>
        </authorList>
    </citation>
    <scope>NUCLEOTIDE SEQUENCE [LARGE SCALE GENOMIC DNA]</scope>
    <source>
        <strain evidence="9">ATCC MYA-4447 / BCRC 22081 / CBS 7064 / NBRC 10061 / NRRL Y-12695</strain>
    </source>
</reference>
<feature type="transmembrane region" description="Helical" evidence="7">
    <location>
        <begin position="353"/>
        <end position="373"/>
    </location>
</feature>
<feature type="transmembrane region" description="Helical" evidence="7">
    <location>
        <begin position="104"/>
        <end position="126"/>
    </location>
</feature>
<keyword evidence="5 7" id="KW-1133">Transmembrane helix</keyword>
<dbReference type="FunCoup" id="G8YFH5">
    <property type="interactions" value="434"/>
</dbReference>
<dbReference type="InParanoid" id="G8YFH5"/>
<dbReference type="GO" id="GO:0015205">
    <property type="term" value="F:nucleobase transmembrane transporter activity"/>
    <property type="evidence" value="ECO:0007669"/>
    <property type="project" value="TreeGrafter"/>
</dbReference>
<feature type="transmembrane region" description="Helical" evidence="7">
    <location>
        <begin position="315"/>
        <end position="333"/>
    </location>
</feature>
<keyword evidence="4 7" id="KW-0812">Transmembrane</keyword>
<feature type="transmembrane region" description="Helical" evidence="7">
    <location>
        <begin position="458"/>
        <end position="484"/>
    </location>
</feature>
<evidence type="ECO:0000313" key="9">
    <source>
        <dbReference type="Proteomes" id="UP000005222"/>
    </source>
</evidence>
<dbReference type="PANTHER" id="PTHR10332">
    <property type="entry name" value="EQUILIBRATIVE NUCLEOSIDE TRANSPORTER"/>
    <property type="match status" value="1"/>
</dbReference>
<proteinExistence type="inferred from homology"/>
<dbReference type="InterPro" id="IPR036259">
    <property type="entry name" value="MFS_trans_sf"/>
</dbReference>